<dbReference type="Proteomes" id="UP001642360">
    <property type="component" value="Unassembled WGS sequence"/>
</dbReference>
<accession>A0ABC8RXE6</accession>
<organism evidence="1 2">
    <name type="scientific">Ilex paraguariensis</name>
    <name type="common">yerba mate</name>
    <dbReference type="NCBI Taxonomy" id="185542"/>
    <lineage>
        <taxon>Eukaryota</taxon>
        <taxon>Viridiplantae</taxon>
        <taxon>Streptophyta</taxon>
        <taxon>Embryophyta</taxon>
        <taxon>Tracheophyta</taxon>
        <taxon>Spermatophyta</taxon>
        <taxon>Magnoliopsida</taxon>
        <taxon>eudicotyledons</taxon>
        <taxon>Gunneridae</taxon>
        <taxon>Pentapetalae</taxon>
        <taxon>asterids</taxon>
        <taxon>campanulids</taxon>
        <taxon>Aquifoliales</taxon>
        <taxon>Aquifoliaceae</taxon>
        <taxon>Ilex</taxon>
    </lineage>
</organism>
<protein>
    <submittedName>
        <fullName evidence="1">Uncharacterized protein</fullName>
    </submittedName>
</protein>
<proteinExistence type="predicted"/>
<evidence type="ECO:0000313" key="1">
    <source>
        <dbReference type="EMBL" id="CAK9149237.1"/>
    </source>
</evidence>
<gene>
    <name evidence="1" type="ORF">ILEXP_LOCUS17270</name>
</gene>
<dbReference type="EMBL" id="CAUOFW020001850">
    <property type="protein sequence ID" value="CAK9149237.1"/>
    <property type="molecule type" value="Genomic_DNA"/>
</dbReference>
<dbReference type="AlphaFoldDB" id="A0ABC8RXE6"/>
<comment type="caution">
    <text evidence="1">The sequence shown here is derived from an EMBL/GenBank/DDBJ whole genome shotgun (WGS) entry which is preliminary data.</text>
</comment>
<keyword evidence="2" id="KW-1185">Reference proteome</keyword>
<name>A0ABC8RXE6_9AQUA</name>
<evidence type="ECO:0000313" key="2">
    <source>
        <dbReference type="Proteomes" id="UP001642360"/>
    </source>
</evidence>
<reference evidence="1 2" key="1">
    <citation type="submission" date="2024-02" db="EMBL/GenBank/DDBJ databases">
        <authorList>
            <person name="Vignale AGUSTIN F."/>
            <person name="Sosa J E."/>
            <person name="Modenutti C."/>
        </authorList>
    </citation>
    <scope>NUCLEOTIDE SEQUENCE [LARGE SCALE GENOMIC DNA]</scope>
</reference>
<sequence>MQDQRQIKSLRSKVKLVSTEFWFVADAGCSDSLSFTSAGISLALHDYSIGTSWLVIYLHSDASWISQPWILSGYLSSPFAEEEVLCFATMLAWILPGIDSLPLLWSDSLLWFFHSSPPS</sequence>